<name>A0A1H5UP87_9FIRM</name>
<dbReference type="Pfam" id="PF19610">
    <property type="entry name" value="DUF6115"/>
    <property type="match status" value="1"/>
</dbReference>
<evidence type="ECO:0000256" key="1">
    <source>
        <dbReference type="SAM" id="Coils"/>
    </source>
</evidence>
<keyword evidence="1" id="KW-0175">Coiled coil</keyword>
<feature type="transmembrane region" description="Helical" evidence="3">
    <location>
        <begin position="6"/>
        <end position="24"/>
    </location>
</feature>
<keyword evidence="3" id="KW-1133">Transmembrane helix</keyword>
<feature type="coiled-coil region" evidence="1">
    <location>
        <begin position="123"/>
        <end position="169"/>
    </location>
</feature>
<dbReference type="EMBL" id="FNUL01000008">
    <property type="protein sequence ID" value="SEF76882.1"/>
    <property type="molecule type" value="Genomic_DNA"/>
</dbReference>
<evidence type="ECO:0000256" key="3">
    <source>
        <dbReference type="SAM" id="Phobius"/>
    </source>
</evidence>
<accession>A0A1H5UP87</accession>
<proteinExistence type="predicted"/>
<organism evidence="4 5">
    <name type="scientific">Lachnospira multipara</name>
    <dbReference type="NCBI Taxonomy" id="28051"/>
    <lineage>
        <taxon>Bacteria</taxon>
        <taxon>Bacillati</taxon>
        <taxon>Bacillota</taxon>
        <taxon>Clostridia</taxon>
        <taxon>Lachnospirales</taxon>
        <taxon>Lachnospiraceae</taxon>
        <taxon>Lachnospira</taxon>
    </lineage>
</organism>
<evidence type="ECO:0000313" key="5">
    <source>
        <dbReference type="Proteomes" id="UP000236726"/>
    </source>
</evidence>
<feature type="compositionally biased region" description="Low complexity" evidence="2">
    <location>
        <begin position="288"/>
        <end position="309"/>
    </location>
</feature>
<dbReference type="AlphaFoldDB" id="A0A1H5UP87"/>
<keyword evidence="3" id="KW-0472">Membrane</keyword>
<protein>
    <submittedName>
        <fullName evidence="4">Uncharacterized protein</fullName>
    </submittedName>
</protein>
<dbReference type="RefSeq" id="WP_103952795.1">
    <property type="nucleotide sequence ID" value="NZ_FNUL01000008.1"/>
</dbReference>
<keyword evidence="3" id="KW-0812">Transmembrane</keyword>
<evidence type="ECO:0000313" key="4">
    <source>
        <dbReference type="EMBL" id="SEF76882.1"/>
    </source>
</evidence>
<reference evidence="4 5" key="1">
    <citation type="submission" date="2016-10" db="EMBL/GenBank/DDBJ databases">
        <authorList>
            <person name="de Groot N.N."/>
        </authorList>
    </citation>
    <scope>NUCLEOTIDE SEQUENCE [LARGE SCALE GENOMIC DNA]</scope>
    <source>
        <strain evidence="4 5">D15d</strain>
    </source>
</reference>
<sequence length="415" mass="46803">MTTVSVTLIIIGIICVVLSIVFNFDKDNKESQGISSELTKEQQDKLRKQINEIIDAQILNVTEKTESSLDKISNTKILEMNEYAENVLGEINRNHNETVFLYDMLNEKAKEIKSTVKDVNITKRQVEKIHAEVKENVNKEEELNSEPELNEGEEVKDLARQRLEELVKKSDSNRDKNLTMRKTQAEELERKKVASEVDKEVFKVVDFAKEKENIILSEENQKKDFIKAEDANPFSDVITDIEEIKKSAKKATSKEAKEDAELDAEADVLEGFEFEESVGFEEVKAEATSEAAATETKATSAETKTSKLSEAADTTEVPEVAADEVKKVSKSRKKSETTVKKSTTRKTSTKKTSDQRKLDLLKKNISDVEFDSDASNNDRILKLSSLGFSNKDIAKYLNLGIGEVKLVVDLYKETK</sequence>
<feature type="region of interest" description="Disordered" evidence="2">
    <location>
        <begin position="280"/>
        <end position="355"/>
    </location>
</feature>
<evidence type="ECO:0000256" key="2">
    <source>
        <dbReference type="SAM" id="MobiDB-lite"/>
    </source>
</evidence>
<keyword evidence="5" id="KW-1185">Reference proteome</keyword>
<dbReference type="InterPro" id="IPR046118">
    <property type="entry name" value="DUF6115"/>
</dbReference>
<gene>
    <name evidence="4" type="ORF">SAMN05216537_10816</name>
</gene>
<dbReference type="Proteomes" id="UP000236726">
    <property type="component" value="Unassembled WGS sequence"/>
</dbReference>